<evidence type="ECO:0000256" key="6">
    <source>
        <dbReference type="ARBA" id="ARBA00022989"/>
    </source>
</evidence>
<dbReference type="GO" id="GO:0012505">
    <property type="term" value="C:endomembrane system"/>
    <property type="evidence" value="ECO:0007669"/>
    <property type="project" value="UniProtKB-SubCell"/>
</dbReference>
<dbReference type="GO" id="GO:0045259">
    <property type="term" value="C:proton-transporting ATP synthase complex"/>
    <property type="evidence" value="ECO:0007669"/>
    <property type="project" value="UniProtKB-KW"/>
</dbReference>
<comment type="function">
    <text evidence="10 12">F(1)F(0) ATP synthase produces ATP from ADP in the presence of a proton or sodium gradient. F-type ATPases consist of two structural domains, F(1) containing the extramembraneous catalytic core and F(0) containing the membrane proton channel, linked together by a central stalk and a peripheral stalk. During catalysis, ATP synthesis in the catalytic domain of F(1) is coupled via a rotary mechanism of the central stalk subunits to proton translocation.</text>
</comment>
<evidence type="ECO:0000256" key="12">
    <source>
        <dbReference type="HAMAP-Rule" id="MF_01398"/>
    </source>
</evidence>
<sequence length="186" mass="21257">MPNTQPVETTATDQTTTETEVQGVAASLGLNTQLFVFQLINFVIVAIILWFLILKPLIKKMEERKKIIDDSLNKAKEVETKLQMSEQVYQEKIDEAKVNANKVLEETYKKSEEMAVEMKENAKEEIEQLVKQAKSKIEAEKNAMIEGVKNNSVELVMLAVEKILREKMDSSKDKKIIEEALKNLKK</sequence>
<evidence type="ECO:0000256" key="9">
    <source>
        <dbReference type="ARBA" id="ARBA00023310"/>
    </source>
</evidence>
<protein>
    <recommendedName>
        <fullName evidence="12">ATP synthase subunit b</fullName>
    </recommendedName>
    <alternativeName>
        <fullName evidence="12">ATP synthase F(0) sector subunit b</fullName>
    </alternativeName>
    <alternativeName>
        <fullName evidence="12">ATPase subunit I</fullName>
    </alternativeName>
    <alternativeName>
        <fullName evidence="12">F-type ATPase subunit b</fullName>
        <shortName evidence="12">F-ATPase subunit b</shortName>
    </alternativeName>
</protein>
<dbReference type="InterPro" id="IPR028987">
    <property type="entry name" value="ATP_synth_B-like_membr_sf"/>
</dbReference>
<comment type="caution">
    <text evidence="15">The sequence shown here is derived from an EMBL/GenBank/DDBJ whole genome shotgun (WGS) entry which is preliminary data.</text>
</comment>
<keyword evidence="12" id="KW-1003">Cell membrane</keyword>
<feature type="coiled-coil region" evidence="14">
    <location>
        <begin position="58"/>
        <end position="143"/>
    </location>
</feature>
<keyword evidence="6 12" id="KW-1133">Transmembrane helix</keyword>
<evidence type="ECO:0000256" key="5">
    <source>
        <dbReference type="ARBA" id="ARBA00022781"/>
    </source>
</evidence>
<dbReference type="Gene3D" id="6.10.250.1580">
    <property type="match status" value="1"/>
</dbReference>
<keyword evidence="3 12" id="KW-0138">CF(0)</keyword>
<keyword evidence="2 12" id="KW-0813">Transport</keyword>
<evidence type="ECO:0000256" key="7">
    <source>
        <dbReference type="ARBA" id="ARBA00023065"/>
    </source>
</evidence>
<dbReference type="InterPro" id="IPR002146">
    <property type="entry name" value="ATP_synth_b/b'su_bac/chlpt"/>
</dbReference>
<gene>
    <name evidence="12 15" type="primary">atpF</name>
    <name evidence="15" type="ORF">CO137_01350</name>
</gene>
<dbReference type="AlphaFoldDB" id="A0A2M7Z7A4"/>
<comment type="subunit">
    <text evidence="12">F-type ATPases have 2 components, F(1) - the catalytic core - and F(0) - the membrane proton channel. F(1) has five subunits: alpha(3), beta(3), gamma(1), delta(1), epsilon(1). F(0) has three main subunits: a(1), b(2) and c(10-14). The alpha and beta chains form an alternating ring which encloses part of the gamma chain. F(1) is attached to F(0) by a central stalk formed by the gamma and epsilon chains, while a peripheral stalk is formed by the delta and b chains.</text>
</comment>
<proteinExistence type="inferred from homology"/>
<keyword evidence="14" id="KW-0175">Coiled coil</keyword>
<accession>A0A2M7Z7A4</accession>
<dbReference type="GO" id="GO:0005886">
    <property type="term" value="C:plasma membrane"/>
    <property type="evidence" value="ECO:0007669"/>
    <property type="project" value="UniProtKB-SubCell"/>
</dbReference>
<dbReference type="SUPFAM" id="SSF81573">
    <property type="entry name" value="F1F0 ATP synthase subunit B, membrane domain"/>
    <property type="match status" value="1"/>
</dbReference>
<dbReference type="Pfam" id="PF00430">
    <property type="entry name" value="ATP-synt_B"/>
    <property type="match status" value="1"/>
</dbReference>
<dbReference type="PANTHER" id="PTHR33445:SF2">
    <property type="entry name" value="ATP SYNTHASE SUBUNIT B', CHLOROPLASTIC"/>
    <property type="match status" value="1"/>
</dbReference>
<comment type="function">
    <text evidence="12">Component of the F(0) channel, it forms part of the peripheral stalk, linking F(1) to F(0).</text>
</comment>
<dbReference type="Proteomes" id="UP000230843">
    <property type="component" value="Unassembled WGS sequence"/>
</dbReference>
<keyword evidence="8 12" id="KW-0472">Membrane</keyword>
<dbReference type="InterPro" id="IPR005864">
    <property type="entry name" value="ATP_synth_F0_bsu_bac"/>
</dbReference>
<dbReference type="CDD" id="cd06503">
    <property type="entry name" value="ATP-synt_Fo_b"/>
    <property type="match status" value="1"/>
</dbReference>
<name>A0A2M7Z7A4_9BACT</name>
<dbReference type="GO" id="GO:0046933">
    <property type="term" value="F:proton-transporting ATP synthase activity, rotational mechanism"/>
    <property type="evidence" value="ECO:0007669"/>
    <property type="project" value="UniProtKB-UniRule"/>
</dbReference>
<dbReference type="EMBL" id="PFVJ01000030">
    <property type="protein sequence ID" value="PJA89989.1"/>
    <property type="molecule type" value="Genomic_DNA"/>
</dbReference>
<organism evidence="15 16">
    <name type="scientific">Candidatus Magasanikbacteria bacterium CG_4_9_14_3_um_filter_32_9</name>
    <dbReference type="NCBI Taxonomy" id="1974644"/>
    <lineage>
        <taxon>Bacteria</taxon>
        <taxon>Candidatus Magasanikiibacteriota</taxon>
    </lineage>
</organism>
<dbReference type="NCBIfam" id="TIGR01144">
    <property type="entry name" value="ATP_synt_b"/>
    <property type="match status" value="1"/>
</dbReference>
<evidence type="ECO:0000256" key="4">
    <source>
        <dbReference type="ARBA" id="ARBA00022692"/>
    </source>
</evidence>
<evidence type="ECO:0000313" key="16">
    <source>
        <dbReference type="Proteomes" id="UP000230843"/>
    </source>
</evidence>
<dbReference type="InterPro" id="IPR050059">
    <property type="entry name" value="ATP_synthase_B_chain"/>
</dbReference>
<evidence type="ECO:0000256" key="1">
    <source>
        <dbReference type="ARBA" id="ARBA00005513"/>
    </source>
</evidence>
<comment type="subcellular location">
    <subcellularLocation>
        <location evidence="12">Cell membrane</location>
        <topology evidence="12">Single-pass membrane protein</topology>
    </subcellularLocation>
    <subcellularLocation>
        <location evidence="11">Endomembrane system</location>
        <topology evidence="11">Single-pass membrane protein</topology>
    </subcellularLocation>
</comment>
<keyword evidence="7 12" id="KW-0406">Ion transport</keyword>
<comment type="similarity">
    <text evidence="1 12 13">Belongs to the ATPase B chain family.</text>
</comment>
<feature type="transmembrane region" description="Helical" evidence="12">
    <location>
        <begin position="35"/>
        <end position="58"/>
    </location>
</feature>
<evidence type="ECO:0000256" key="10">
    <source>
        <dbReference type="ARBA" id="ARBA00025198"/>
    </source>
</evidence>
<keyword evidence="5 12" id="KW-0375">Hydrogen ion transport</keyword>
<evidence type="ECO:0000313" key="15">
    <source>
        <dbReference type="EMBL" id="PJA89989.1"/>
    </source>
</evidence>
<evidence type="ECO:0000256" key="13">
    <source>
        <dbReference type="RuleBase" id="RU003848"/>
    </source>
</evidence>
<dbReference type="GO" id="GO:0046961">
    <property type="term" value="F:proton-transporting ATPase activity, rotational mechanism"/>
    <property type="evidence" value="ECO:0007669"/>
    <property type="project" value="TreeGrafter"/>
</dbReference>
<keyword evidence="9 12" id="KW-0066">ATP synthesis</keyword>
<evidence type="ECO:0000256" key="8">
    <source>
        <dbReference type="ARBA" id="ARBA00023136"/>
    </source>
</evidence>
<dbReference type="PANTHER" id="PTHR33445">
    <property type="entry name" value="ATP SYNTHASE SUBUNIT B', CHLOROPLASTIC"/>
    <property type="match status" value="1"/>
</dbReference>
<dbReference type="HAMAP" id="MF_01398">
    <property type="entry name" value="ATP_synth_b_bprime"/>
    <property type="match status" value="1"/>
</dbReference>
<evidence type="ECO:0000256" key="2">
    <source>
        <dbReference type="ARBA" id="ARBA00022448"/>
    </source>
</evidence>
<evidence type="ECO:0000256" key="11">
    <source>
        <dbReference type="ARBA" id="ARBA00037847"/>
    </source>
</evidence>
<evidence type="ECO:0000256" key="14">
    <source>
        <dbReference type="SAM" id="Coils"/>
    </source>
</evidence>
<keyword evidence="4 12" id="KW-0812">Transmembrane</keyword>
<evidence type="ECO:0000256" key="3">
    <source>
        <dbReference type="ARBA" id="ARBA00022547"/>
    </source>
</evidence>
<reference evidence="16" key="1">
    <citation type="submission" date="2017-09" db="EMBL/GenBank/DDBJ databases">
        <title>Depth-based differentiation of microbial function through sediment-hosted aquifers and enrichment of novel symbionts in the deep terrestrial subsurface.</title>
        <authorList>
            <person name="Probst A.J."/>
            <person name="Ladd B."/>
            <person name="Jarett J.K."/>
            <person name="Geller-Mcgrath D.E."/>
            <person name="Sieber C.M.K."/>
            <person name="Emerson J.B."/>
            <person name="Anantharaman K."/>
            <person name="Thomas B.C."/>
            <person name="Malmstrom R."/>
            <person name="Stieglmeier M."/>
            <person name="Klingl A."/>
            <person name="Woyke T."/>
            <person name="Ryan C.M."/>
            <person name="Banfield J.F."/>
        </authorList>
    </citation>
    <scope>NUCLEOTIDE SEQUENCE [LARGE SCALE GENOMIC DNA]</scope>
</reference>